<keyword evidence="3" id="KW-1185">Reference proteome</keyword>
<evidence type="ECO:0000313" key="2">
    <source>
        <dbReference type="EMBL" id="GAA5191554.1"/>
    </source>
</evidence>
<accession>A0ABP9S7X5</accession>
<evidence type="ECO:0000313" key="3">
    <source>
        <dbReference type="Proteomes" id="UP001501570"/>
    </source>
</evidence>
<comment type="caution">
    <text evidence="2">The sequence shown here is derived from an EMBL/GenBank/DDBJ whole genome shotgun (WGS) entry which is preliminary data.</text>
</comment>
<reference evidence="3" key="1">
    <citation type="journal article" date="2019" name="Int. J. Syst. Evol. Microbiol.">
        <title>The Global Catalogue of Microorganisms (GCM) 10K type strain sequencing project: providing services to taxonomists for standard genome sequencing and annotation.</title>
        <authorList>
            <consortium name="The Broad Institute Genomics Platform"/>
            <consortium name="The Broad Institute Genome Sequencing Center for Infectious Disease"/>
            <person name="Wu L."/>
            <person name="Ma J."/>
        </authorList>
    </citation>
    <scope>NUCLEOTIDE SEQUENCE [LARGE SCALE GENOMIC DNA]</scope>
    <source>
        <strain evidence="3">JCM 18304</strain>
    </source>
</reference>
<proteinExistence type="predicted"/>
<sequence>MAAGPVACGPVGRVDRWHPTLPGAGRLGPALAYAGRPADARPAGRVPASVRATATAALAVGPTREARDGLGTHAGPVGRGAFHRRWARPDHAAAGAEFGLPIPAG</sequence>
<protein>
    <submittedName>
        <fullName evidence="2">Uncharacterized protein</fullName>
    </submittedName>
</protein>
<gene>
    <name evidence="2" type="ORF">GCM10023322_49150</name>
</gene>
<dbReference type="EMBL" id="BAABJQ010000016">
    <property type="protein sequence ID" value="GAA5191554.1"/>
    <property type="molecule type" value="Genomic_DNA"/>
</dbReference>
<feature type="region of interest" description="Disordered" evidence="1">
    <location>
        <begin position="1"/>
        <end position="21"/>
    </location>
</feature>
<organism evidence="2 3">
    <name type="scientific">Rugosimonospora acidiphila</name>
    <dbReference type="NCBI Taxonomy" id="556531"/>
    <lineage>
        <taxon>Bacteria</taxon>
        <taxon>Bacillati</taxon>
        <taxon>Actinomycetota</taxon>
        <taxon>Actinomycetes</taxon>
        <taxon>Micromonosporales</taxon>
        <taxon>Micromonosporaceae</taxon>
        <taxon>Rugosimonospora</taxon>
    </lineage>
</organism>
<dbReference type="Proteomes" id="UP001501570">
    <property type="component" value="Unassembled WGS sequence"/>
</dbReference>
<evidence type="ECO:0000256" key="1">
    <source>
        <dbReference type="SAM" id="MobiDB-lite"/>
    </source>
</evidence>
<name>A0ABP9S7X5_9ACTN</name>